<proteinExistence type="predicted"/>
<keyword evidence="3" id="KW-1185">Reference proteome</keyword>
<organism evidence="2 3">
    <name type="scientific">Mesonia mobilis</name>
    <dbReference type="NCBI Taxonomy" id="369791"/>
    <lineage>
        <taxon>Bacteria</taxon>
        <taxon>Pseudomonadati</taxon>
        <taxon>Bacteroidota</taxon>
        <taxon>Flavobacteriia</taxon>
        <taxon>Flavobacteriales</taxon>
        <taxon>Flavobacteriaceae</taxon>
        <taxon>Mesonia</taxon>
    </lineage>
</organism>
<dbReference type="PANTHER" id="PTHR39434:SF1">
    <property type="entry name" value="VOC DOMAIN-CONTAINING PROTEIN"/>
    <property type="match status" value="1"/>
</dbReference>
<dbReference type="Proteomes" id="UP000615593">
    <property type="component" value="Unassembled WGS sequence"/>
</dbReference>
<keyword evidence="2" id="KW-0560">Oxidoreductase</keyword>
<evidence type="ECO:0000313" key="3">
    <source>
        <dbReference type="Proteomes" id="UP000615593"/>
    </source>
</evidence>
<protein>
    <submittedName>
        <fullName evidence="2">Ring-cleaving dioxygenase</fullName>
    </submittedName>
</protein>
<reference evidence="3" key="1">
    <citation type="journal article" date="2019" name="Int. J. Syst. Evol. Microbiol.">
        <title>The Global Catalogue of Microorganisms (GCM) 10K type strain sequencing project: providing services to taxonomists for standard genome sequencing and annotation.</title>
        <authorList>
            <consortium name="The Broad Institute Genomics Platform"/>
            <consortium name="The Broad Institute Genome Sequencing Center for Infectious Disease"/>
            <person name="Wu L."/>
            <person name="Ma J."/>
        </authorList>
    </citation>
    <scope>NUCLEOTIDE SEQUENCE [LARGE SCALE GENOMIC DNA]</scope>
    <source>
        <strain evidence="3">KCTC 12708</strain>
    </source>
</reference>
<sequence length="141" mass="16531">MSKIQPFHLAIPVDDLEAARTFYRDTLELQEGRSDEHWVDFDFFGHQLVIHYKEKEAISKKATNPVDGKAVPIPHFGVVLTWEDFHSFSEKLQQKNITFEIEPYIRFKDKPGEQATMFFYDPCGNALEFKAFKDQQQLFAK</sequence>
<dbReference type="GeneID" id="94370180"/>
<dbReference type="Pfam" id="PF00903">
    <property type="entry name" value="Glyoxalase"/>
    <property type="match status" value="1"/>
</dbReference>
<dbReference type="CDD" id="cd08357">
    <property type="entry name" value="VOC_like"/>
    <property type="match status" value="1"/>
</dbReference>
<dbReference type="EMBL" id="BMWY01000008">
    <property type="protein sequence ID" value="GGZ62693.1"/>
    <property type="molecule type" value="Genomic_DNA"/>
</dbReference>
<comment type="caution">
    <text evidence="2">The sequence shown here is derived from an EMBL/GenBank/DDBJ whole genome shotgun (WGS) entry which is preliminary data.</text>
</comment>
<dbReference type="InterPro" id="IPR004360">
    <property type="entry name" value="Glyas_Fos-R_dOase_dom"/>
</dbReference>
<gene>
    <name evidence="2" type="ORF">GCM10008088_25150</name>
</gene>
<dbReference type="RefSeq" id="WP_027885369.1">
    <property type="nucleotide sequence ID" value="NZ_BMWY01000008.1"/>
</dbReference>
<accession>A0ABQ3C3E8</accession>
<feature type="domain" description="VOC" evidence="1">
    <location>
        <begin position="5"/>
        <end position="132"/>
    </location>
</feature>
<evidence type="ECO:0000259" key="1">
    <source>
        <dbReference type="PROSITE" id="PS51819"/>
    </source>
</evidence>
<keyword evidence="2" id="KW-0223">Dioxygenase</keyword>
<dbReference type="InterPro" id="IPR037523">
    <property type="entry name" value="VOC_core"/>
</dbReference>
<dbReference type="GO" id="GO:0051213">
    <property type="term" value="F:dioxygenase activity"/>
    <property type="evidence" value="ECO:0007669"/>
    <property type="project" value="UniProtKB-KW"/>
</dbReference>
<dbReference type="InterPro" id="IPR029068">
    <property type="entry name" value="Glyas_Bleomycin-R_OHBP_Dase"/>
</dbReference>
<dbReference type="SUPFAM" id="SSF54593">
    <property type="entry name" value="Glyoxalase/Bleomycin resistance protein/Dihydroxybiphenyl dioxygenase"/>
    <property type="match status" value="1"/>
</dbReference>
<dbReference type="Gene3D" id="3.10.180.10">
    <property type="entry name" value="2,3-Dihydroxybiphenyl 1,2-Dioxygenase, domain 1"/>
    <property type="match status" value="1"/>
</dbReference>
<dbReference type="PROSITE" id="PS51819">
    <property type="entry name" value="VOC"/>
    <property type="match status" value="1"/>
</dbReference>
<dbReference type="PANTHER" id="PTHR39434">
    <property type="match status" value="1"/>
</dbReference>
<evidence type="ECO:0000313" key="2">
    <source>
        <dbReference type="EMBL" id="GGZ62693.1"/>
    </source>
</evidence>
<name>A0ABQ3C3E8_9FLAO</name>